<keyword evidence="2" id="KW-1185">Reference proteome</keyword>
<organism evidence="1 2">
    <name type="scientific">Methylobacterium thuringiense</name>
    <dbReference type="NCBI Taxonomy" id="1003091"/>
    <lineage>
        <taxon>Bacteria</taxon>
        <taxon>Pseudomonadati</taxon>
        <taxon>Pseudomonadota</taxon>
        <taxon>Alphaproteobacteria</taxon>
        <taxon>Hyphomicrobiales</taxon>
        <taxon>Methylobacteriaceae</taxon>
        <taxon>Methylobacterium</taxon>
    </lineage>
</organism>
<dbReference type="EMBL" id="BPRA01000009">
    <property type="protein sequence ID" value="GJE55755.1"/>
    <property type="molecule type" value="Genomic_DNA"/>
</dbReference>
<reference evidence="1" key="2">
    <citation type="submission" date="2021-08" db="EMBL/GenBank/DDBJ databases">
        <authorList>
            <person name="Tani A."/>
            <person name="Ola A."/>
            <person name="Ogura Y."/>
            <person name="Katsura K."/>
            <person name="Hayashi T."/>
        </authorList>
    </citation>
    <scope>NUCLEOTIDE SEQUENCE</scope>
    <source>
        <strain evidence="1">DSM 23674</strain>
    </source>
</reference>
<accession>A0ABQ4TNX2</accession>
<sequence>MRIAVALCILGVALGGCMSTAEKQKAASEKAKTYCYANGFNEGTDPFNRCVAGAGLVFTDELERDQRAKRQDFADRLGRASEAMQSLDRRASINCTSTKGLGQTVETSCN</sequence>
<proteinExistence type="predicted"/>
<protein>
    <recommendedName>
        <fullName evidence="3">Lipoprotein</fullName>
    </recommendedName>
</protein>
<dbReference type="Proteomes" id="UP001055101">
    <property type="component" value="Unassembled WGS sequence"/>
</dbReference>
<evidence type="ECO:0008006" key="3">
    <source>
        <dbReference type="Google" id="ProtNLM"/>
    </source>
</evidence>
<reference evidence="1" key="1">
    <citation type="journal article" date="2021" name="Front. Microbiol.">
        <title>Comprehensive Comparative Genomics and Phenotyping of Methylobacterium Species.</title>
        <authorList>
            <person name="Alessa O."/>
            <person name="Ogura Y."/>
            <person name="Fujitani Y."/>
            <person name="Takami H."/>
            <person name="Hayashi T."/>
            <person name="Sahin N."/>
            <person name="Tani A."/>
        </authorList>
    </citation>
    <scope>NUCLEOTIDE SEQUENCE</scope>
    <source>
        <strain evidence="1">DSM 23674</strain>
    </source>
</reference>
<evidence type="ECO:0000313" key="1">
    <source>
        <dbReference type="EMBL" id="GJE55755.1"/>
    </source>
</evidence>
<comment type="caution">
    <text evidence="1">The sequence shown here is derived from an EMBL/GenBank/DDBJ whole genome shotgun (WGS) entry which is preliminary data.</text>
</comment>
<gene>
    <name evidence="1" type="ORF">EKPJFOCH_2250</name>
</gene>
<dbReference type="PROSITE" id="PS51257">
    <property type="entry name" value="PROKAR_LIPOPROTEIN"/>
    <property type="match status" value="1"/>
</dbReference>
<evidence type="ECO:0000313" key="2">
    <source>
        <dbReference type="Proteomes" id="UP001055101"/>
    </source>
</evidence>
<name>A0ABQ4TNX2_9HYPH</name>